<dbReference type="PANTHER" id="PTHR48050:SF13">
    <property type="entry name" value="STEROL 3-BETA-GLUCOSYLTRANSFERASE UGT80A2"/>
    <property type="match status" value="1"/>
</dbReference>
<dbReference type="FunFam" id="3.40.50.2000:FF:000009">
    <property type="entry name" value="Sterol 3-beta-glucosyltransferase UGT80A2"/>
    <property type="match status" value="1"/>
</dbReference>
<keyword evidence="2" id="KW-0328">Glycosyltransferase</keyword>
<accession>A0A841HTE8</accession>
<comment type="caution">
    <text evidence="2">The sequence shown here is derived from an EMBL/GenBank/DDBJ whole genome shotgun (WGS) entry which is preliminary data.</text>
</comment>
<dbReference type="GO" id="GO:0016758">
    <property type="term" value="F:hexosyltransferase activity"/>
    <property type="evidence" value="ECO:0007669"/>
    <property type="project" value="UniProtKB-ARBA"/>
</dbReference>
<sequence length="388" mass="41506">MLALAVALRSLGADARVCAPPDEEFVKLFAAAEVPLLPAFTSVREWVAEMLPKRATISLPKIAAQVMAAQYEAISAAATDCDMMVATGLFSSVAAARSVADKLGMRYVLAAYCPIFLPSLDRRPFEYRSHPHPSDVTDNRVLWNRDVEVMNELFGEGLNTLRASVGLPRVDDVRGHCYTDRPWLAADQVLAPWDSSAAMVDVVQTGAWILRDDRPLPFDLLAFLDAGAPPVYVGFGSLPAPKDFARMAIDVVRAQGRRVLVSRGWAELALVDDRDDCFIVGEVNQQALFPRLAAVVHHGGAGTTTTAARAGSPQVIVPQIVDQPYWASRVQALGIGAAHDGPTPTAESLSAALALALSSGTRARALSVAATIRNDGAMRAARLLLESA</sequence>
<dbReference type="InterPro" id="IPR002213">
    <property type="entry name" value="UDP_glucos_trans"/>
</dbReference>
<reference evidence="2 3" key="1">
    <citation type="submission" date="2020-08" db="EMBL/GenBank/DDBJ databases">
        <title>Genomic Encyclopedia of Type Strains, Phase IV (KMG-IV): sequencing the most valuable type-strain genomes for metagenomic binning, comparative biology and taxonomic classification.</title>
        <authorList>
            <person name="Goeker M."/>
        </authorList>
    </citation>
    <scope>NUCLEOTIDE SEQUENCE [LARGE SCALE GENOMIC DNA]</scope>
    <source>
        <strain evidence="2 3">DSM 26723</strain>
    </source>
</reference>
<keyword evidence="2" id="KW-0808">Transferase</keyword>
<dbReference type="SUPFAM" id="SSF53756">
    <property type="entry name" value="UDP-Glycosyltransferase/glycogen phosphorylase"/>
    <property type="match status" value="1"/>
</dbReference>
<dbReference type="AlphaFoldDB" id="A0A841HTE8"/>
<gene>
    <name evidence="2" type="ORF">HNQ60_004015</name>
</gene>
<name>A0A841HTE8_9GAMM</name>
<keyword evidence="3" id="KW-1185">Reference proteome</keyword>
<dbReference type="Proteomes" id="UP000588068">
    <property type="component" value="Unassembled WGS sequence"/>
</dbReference>
<evidence type="ECO:0000313" key="2">
    <source>
        <dbReference type="EMBL" id="MBB6095125.1"/>
    </source>
</evidence>
<dbReference type="EMBL" id="JACHHZ010000005">
    <property type="protein sequence ID" value="MBB6095125.1"/>
    <property type="molecule type" value="Genomic_DNA"/>
</dbReference>
<dbReference type="InterPro" id="IPR010610">
    <property type="entry name" value="EryCIII-like_C"/>
</dbReference>
<dbReference type="Gene3D" id="3.40.50.2000">
    <property type="entry name" value="Glycogen Phosphorylase B"/>
    <property type="match status" value="2"/>
</dbReference>
<dbReference type="CDD" id="cd03784">
    <property type="entry name" value="GT1_Gtf-like"/>
    <property type="match status" value="1"/>
</dbReference>
<dbReference type="Pfam" id="PF06722">
    <property type="entry name" value="EryCIII-like_C"/>
    <property type="match status" value="1"/>
</dbReference>
<protein>
    <submittedName>
        <fullName evidence="2">Vancomycin aglycone glucosyltransferase</fullName>
        <ecNumber evidence="2">2.4.1.310</ecNumber>
    </submittedName>
</protein>
<evidence type="ECO:0000313" key="3">
    <source>
        <dbReference type="Proteomes" id="UP000588068"/>
    </source>
</evidence>
<dbReference type="GO" id="GO:0017000">
    <property type="term" value="P:antibiotic biosynthetic process"/>
    <property type="evidence" value="ECO:0007669"/>
    <property type="project" value="UniProtKB-ARBA"/>
</dbReference>
<proteinExistence type="predicted"/>
<dbReference type="PANTHER" id="PTHR48050">
    <property type="entry name" value="STEROL 3-BETA-GLUCOSYLTRANSFERASE"/>
    <property type="match status" value="1"/>
</dbReference>
<evidence type="ECO:0000259" key="1">
    <source>
        <dbReference type="Pfam" id="PF06722"/>
    </source>
</evidence>
<dbReference type="GO" id="GO:0008194">
    <property type="term" value="F:UDP-glycosyltransferase activity"/>
    <property type="evidence" value="ECO:0007669"/>
    <property type="project" value="InterPro"/>
</dbReference>
<dbReference type="InterPro" id="IPR050426">
    <property type="entry name" value="Glycosyltransferase_28"/>
</dbReference>
<dbReference type="EC" id="2.4.1.310" evidence="2"/>
<organism evidence="2 3">
    <name type="scientific">Povalibacter uvarum</name>
    <dbReference type="NCBI Taxonomy" id="732238"/>
    <lineage>
        <taxon>Bacteria</taxon>
        <taxon>Pseudomonadati</taxon>
        <taxon>Pseudomonadota</taxon>
        <taxon>Gammaproteobacteria</taxon>
        <taxon>Steroidobacterales</taxon>
        <taxon>Steroidobacteraceae</taxon>
        <taxon>Povalibacter</taxon>
    </lineage>
</organism>
<feature type="domain" description="Erythromycin biosynthesis protein CIII-like C-terminal" evidence="1">
    <location>
        <begin position="279"/>
        <end position="365"/>
    </location>
</feature>